<dbReference type="GO" id="GO:0000055">
    <property type="term" value="P:ribosomal large subunit export from nucleus"/>
    <property type="evidence" value="ECO:0000318"/>
    <property type="project" value="GO_Central"/>
</dbReference>
<dbReference type="GeneID" id="110777110"/>
<keyword evidence="5 8" id="KW-0653">Protein transport</keyword>
<dbReference type="GO" id="GO:0061608">
    <property type="term" value="F:nuclear import signal receptor activity"/>
    <property type="evidence" value="ECO:0007669"/>
    <property type="project" value="InterPro"/>
</dbReference>
<dbReference type="GO" id="GO:0005737">
    <property type="term" value="C:cytoplasm"/>
    <property type="evidence" value="ECO:0000318"/>
    <property type="project" value="GO_Central"/>
</dbReference>
<evidence type="ECO:0000256" key="6">
    <source>
        <dbReference type="ARBA" id="ARBA00023242"/>
    </source>
</evidence>
<dbReference type="GO" id="GO:0006606">
    <property type="term" value="P:protein import into nucleus"/>
    <property type="evidence" value="ECO:0007669"/>
    <property type="project" value="InterPro"/>
</dbReference>
<dbReference type="PROSITE" id="PS51214">
    <property type="entry name" value="IBB"/>
    <property type="match status" value="1"/>
</dbReference>
<dbReference type="Pfam" id="PF01749">
    <property type="entry name" value="IBB"/>
    <property type="match status" value="1"/>
</dbReference>
<dbReference type="InterPro" id="IPR048899">
    <property type="entry name" value="NMD_SH3"/>
</dbReference>
<feature type="region of interest" description="Disordered" evidence="9">
    <location>
        <begin position="1"/>
        <end position="20"/>
    </location>
</feature>
<reference evidence="12" key="2">
    <citation type="submission" date="2025-08" db="UniProtKB">
        <authorList>
            <consortium name="RefSeq"/>
        </authorList>
    </citation>
    <scope>IDENTIFICATION</scope>
    <source>
        <tissue evidence="12">Leaf</tissue>
    </source>
</reference>
<evidence type="ECO:0000256" key="3">
    <source>
        <dbReference type="ARBA" id="ARBA00022448"/>
    </source>
</evidence>
<keyword evidence="6 8" id="KW-0539">Nucleus</keyword>
<dbReference type="Pfam" id="PF21192">
    <property type="entry name" value="OB_NMD3"/>
    <property type="match status" value="1"/>
</dbReference>
<accession>A0A9R0HUW4</accession>
<evidence type="ECO:0000313" key="11">
    <source>
        <dbReference type="Proteomes" id="UP000813463"/>
    </source>
</evidence>
<evidence type="ECO:0000256" key="5">
    <source>
        <dbReference type="ARBA" id="ARBA00022927"/>
    </source>
</evidence>
<organism evidence="11 12">
    <name type="scientific">Spinacia oleracea</name>
    <name type="common">Spinach</name>
    <dbReference type="NCBI Taxonomy" id="3562"/>
    <lineage>
        <taxon>Eukaryota</taxon>
        <taxon>Viridiplantae</taxon>
        <taxon>Streptophyta</taxon>
        <taxon>Embryophyta</taxon>
        <taxon>Tracheophyta</taxon>
        <taxon>Spermatophyta</taxon>
        <taxon>Magnoliopsida</taxon>
        <taxon>eudicotyledons</taxon>
        <taxon>Gunneridae</taxon>
        <taxon>Pentapetalae</taxon>
        <taxon>Caryophyllales</taxon>
        <taxon>Chenopodiaceae</taxon>
        <taxon>Chenopodioideae</taxon>
        <taxon>Anserineae</taxon>
        <taxon>Spinacia</taxon>
    </lineage>
</organism>
<dbReference type="InterPro" id="IPR039768">
    <property type="entry name" value="Nmd3"/>
</dbReference>
<dbReference type="RefSeq" id="XP_021837419.1">
    <property type="nucleotide sequence ID" value="XM_021981727.2"/>
</dbReference>
<dbReference type="InterPro" id="IPR007064">
    <property type="entry name" value="Nmd3_N"/>
</dbReference>
<keyword evidence="11" id="KW-1185">Reference proteome</keyword>
<dbReference type="GO" id="GO:0005634">
    <property type="term" value="C:nucleus"/>
    <property type="evidence" value="ECO:0000318"/>
    <property type="project" value="GO_Central"/>
</dbReference>
<evidence type="ECO:0000256" key="1">
    <source>
        <dbReference type="ARBA" id="ARBA00009794"/>
    </source>
</evidence>
<feature type="domain" description="IBB" evidence="10">
    <location>
        <begin position="1"/>
        <end position="55"/>
    </location>
</feature>
<dbReference type="PANTHER" id="PTHR12746">
    <property type="entry name" value="NONSENSE-MEDIATED MRNA DECAY PROTEIN 3"/>
    <property type="match status" value="1"/>
</dbReference>
<dbReference type="AlphaFoldDB" id="A0A9R0HUW4"/>
<comment type="function">
    <text evidence="8">Acts as an adapter for the XPO1/CRM1-mediated export of the 60S ribosomal subunit.</text>
</comment>
<evidence type="ECO:0000256" key="9">
    <source>
        <dbReference type="SAM" id="MobiDB-lite"/>
    </source>
</evidence>
<dbReference type="OrthoDB" id="203821at2759"/>
<evidence type="ECO:0000256" key="2">
    <source>
        <dbReference type="ARBA" id="ARBA00017035"/>
    </source>
</evidence>
<evidence type="ECO:0000256" key="7">
    <source>
        <dbReference type="PROSITE-ProRule" id="PRU00561"/>
    </source>
</evidence>
<proteinExistence type="inferred from homology"/>
<dbReference type="InterPro" id="IPR048898">
    <property type="entry name" value="OB_NMD3"/>
</dbReference>
<keyword evidence="4 8" id="KW-0963">Cytoplasm</keyword>
<dbReference type="Proteomes" id="UP000813463">
    <property type="component" value="Chromosome 6"/>
</dbReference>
<dbReference type="KEGG" id="soe:110777110"/>
<comment type="similarity">
    <text evidence="1 8">Belongs to the NMD3 family.</text>
</comment>
<name>A0A9R0HUW4_SPIOL</name>
<comment type="subcellular location">
    <subcellularLocation>
        <location evidence="8">Cytoplasm</location>
    </subcellularLocation>
    <subcellularLocation>
        <location evidence="8">Nucleus</location>
    </subcellularLocation>
</comment>
<evidence type="ECO:0000259" key="10">
    <source>
        <dbReference type="PROSITE" id="PS51214"/>
    </source>
</evidence>
<evidence type="ECO:0000313" key="12">
    <source>
        <dbReference type="RefSeq" id="XP_021837419.1"/>
    </source>
</evidence>
<evidence type="ECO:0000256" key="4">
    <source>
        <dbReference type="ARBA" id="ARBA00022490"/>
    </source>
</evidence>
<evidence type="ECO:0000256" key="8">
    <source>
        <dbReference type="RuleBase" id="RU364108"/>
    </source>
</evidence>
<gene>
    <name evidence="12" type="primary">LOC110777110</name>
</gene>
<dbReference type="PANTHER" id="PTHR12746:SF2">
    <property type="entry name" value="60S RIBOSOMAL EXPORT PROTEIN NMD3"/>
    <property type="match status" value="1"/>
</dbReference>
<dbReference type="Pfam" id="PF04981">
    <property type="entry name" value="NMD3"/>
    <property type="match status" value="1"/>
</dbReference>
<reference evidence="11" key="1">
    <citation type="journal article" date="2021" name="Nat. Commun.">
        <title>Genomic analyses provide insights into spinach domestication and the genetic basis of agronomic traits.</title>
        <authorList>
            <person name="Cai X."/>
            <person name="Sun X."/>
            <person name="Xu C."/>
            <person name="Sun H."/>
            <person name="Wang X."/>
            <person name="Ge C."/>
            <person name="Zhang Z."/>
            <person name="Wang Q."/>
            <person name="Fei Z."/>
            <person name="Jiao C."/>
            <person name="Wang Q."/>
        </authorList>
    </citation>
    <scope>NUCLEOTIDE SEQUENCE [LARGE SCALE GENOMIC DNA]</scope>
    <source>
        <strain evidence="11">cv. Varoflay</strain>
    </source>
</reference>
<dbReference type="InterPro" id="IPR002652">
    <property type="entry name" value="Importin-a_IBB"/>
</dbReference>
<dbReference type="Pfam" id="PF21193">
    <property type="entry name" value="NMD_SH3"/>
    <property type="match status" value="1"/>
</dbReference>
<protein>
    <recommendedName>
        <fullName evidence="2 8">60S ribosomal export protein NMD3</fullName>
    </recommendedName>
</protein>
<dbReference type="GO" id="GO:0043023">
    <property type="term" value="F:ribosomal large subunit binding"/>
    <property type="evidence" value="ECO:0000318"/>
    <property type="project" value="GO_Central"/>
</dbReference>
<keyword evidence="3 7" id="KW-0813">Transport</keyword>
<sequence length="565" mass="64228">MTETRRGNRSKSYKLTNDFGESRAKRSSKFMEIRRLKREDLYLRKRNFEYFNGDSSQIMQNKLMTKSGASQELSCLLAGNLTISQILCSICGTATPPNNVNMCPNCLCLKIPITSDLPSRVSIVHCPDCVTYLQPPSTWLRAERDSKELLSFCLKTLKKLAEFRLIDAKFLLTEPRSRRRMIKLRVKVQREVLDRVYVEKSHDIEYVVVHQRCPSCCMALPLPANPDHWEAVVQARQYVPHMRTFLYLEDLIKKHSAANSAVRLKRVNQGLDFFFAKKRDAVKFFEFMCSVVPVKSQTFHKTAFTRFSMAAVISPICHDDLIYISPKLLSSKLGQIGPLVICTKVKNTITLLNPFTLVDCVIDGDQYWRAPFEPILSSKQLIEYIVLDVVMIVSAEVDNNSKRNTLADVEIARVSDFGKNDRIISVRTHLGHLLKTGDHALGYDLDGANFNNAEAEENRGLFPSAVLIKKKFSDDDNWQEKKTLKKACSKKKTNNNNDSEYEQFLRDLEDDPGKRFNISLDTSVEDECSHKVESTATGADAVPFSQLEDVFADLDLSDGCITDAE</sequence>